<dbReference type="InterPro" id="IPR028994">
    <property type="entry name" value="Integrin_alpha_N"/>
</dbReference>
<organism evidence="2 3">
    <name type="scientific">Polystyrenella longa</name>
    <dbReference type="NCBI Taxonomy" id="2528007"/>
    <lineage>
        <taxon>Bacteria</taxon>
        <taxon>Pseudomonadati</taxon>
        <taxon>Planctomycetota</taxon>
        <taxon>Planctomycetia</taxon>
        <taxon>Planctomycetales</taxon>
        <taxon>Planctomycetaceae</taxon>
        <taxon>Polystyrenella</taxon>
    </lineage>
</organism>
<dbReference type="Proteomes" id="UP000317178">
    <property type="component" value="Chromosome"/>
</dbReference>
<dbReference type="PANTHER" id="PTHR44103:SF1">
    <property type="entry name" value="PROPROTEIN CONVERTASE P"/>
    <property type="match status" value="1"/>
</dbReference>
<evidence type="ECO:0000313" key="2">
    <source>
        <dbReference type="EMBL" id="QDU79296.1"/>
    </source>
</evidence>
<name>A0A518CJ90_9PLAN</name>
<keyword evidence="3" id="KW-1185">Reference proteome</keyword>
<evidence type="ECO:0000313" key="3">
    <source>
        <dbReference type="Proteomes" id="UP000317178"/>
    </source>
</evidence>
<dbReference type="Pfam" id="PF13517">
    <property type="entry name" value="FG-GAP_3"/>
    <property type="match status" value="3"/>
</dbReference>
<dbReference type="RefSeq" id="WP_231742917.1">
    <property type="nucleotide sequence ID" value="NZ_CP036281.1"/>
</dbReference>
<accession>A0A518CJ90</accession>
<keyword evidence="1" id="KW-0732">Signal</keyword>
<dbReference type="PANTHER" id="PTHR44103">
    <property type="entry name" value="PROPROTEIN CONVERTASE P"/>
    <property type="match status" value="1"/>
</dbReference>
<dbReference type="Gene3D" id="2.130.10.130">
    <property type="entry name" value="Integrin alpha, N-terminal"/>
    <property type="match status" value="1"/>
</dbReference>
<protein>
    <submittedName>
        <fullName evidence="2">FG-GAP repeat protein</fullName>
    </submittedName>
</protein>
<dbReference type="SUPFAM" id="SSF69318">
    <property type="entry name" value="Integrin alpha N-terminal domain"/>
    <property type="match status" value="2"/>
</dbReference>
<dbReference type="EMBL" id="CP036281">
    <property type="protein sequence ID" value="QDU79296.1"/>
    <property type="molecule type" value="Genomic_DNA"/>
</dbReference>
<gene>
    <name evidence="2" type="ORF">Pla110_10040</name>
</gene>
<sequence length="1428" mass="157896">MRILHHFLSLTLFNKSRNRPSFAPRDVRKSRLNQLDILETRQMLSGVSSLALGAAAAAAGTGNFEESAESFADTQQSKLAVLEDFNGDGHVDVFLAGAGTAADVNVIDLENELWLNQGDGTFLKQSSPSGAFRIDSVVAANLDGDSDVDLLVASTDGETNRVSIWWNDGNGTFSEEVLDDSEELLLVTAVADVDGDADQDVVLVLRDEPTPQVYKNDGAGNFSLGEAFVIQGDNRGNDLIKDINFGDVDGDGDLDAIITYNYLRTSFHDATILVFINDGNGVLDDRRPSFSAYDSHSTELGDVDGDGDLDIVVVGLDLGEYSNSRILFNNGQGIFTEGHQWLRSAANANLADIDADGDLDLLFAIDVTSETPDEWKHNLYLNDGSGFFSPSPEIFGTTIPGEEAHHAFVATGDLDGDGSVDVLLGQIEANDQVWFNTNKVRLPYRHNFEMSRPAFQGLELNRESTTSIQQSGMNRSLRFDNSGLTGLTTATVETVSALPAEFNFSAELTSVAGSNRWYDGFLIFDYKSETNFKYAGLFAGQNQWVIGHYQGDFSNRLAQVDWDDVGRSINTNEAYLLEVAISGNDVQLWVDGENILEATFGGVFNTGSVGLASYNAVTLFDDIQLVSENTLLPIHETFEYGEKTSLHYNKPNGTDLVFRNGNSYLKLDVSGRNELAVAVSMSAEELPEVYEIKSTVQSIAGPNRWYDGFVVFDYKSETDFKYAGMFVGQNEWSIGHYQGNWNNRIANVDWDDTGRSINPGTDYELNIQIVDSTVQLKVNGEFIAEGTFTNWHGDGSVGMASYKAETWFKEFHVAETLTPFPAHYERFDDRTLQYLYIDRDRAAGFGSEGTFSNPGNTYLEMEDSSATLSNYFTVDVSSQLNPSYEVSVEMSFTGTFNSRIFGSSLILFDFMNEQNYKVAGFHDGQFVISEVVNSSIHELELTTGAFVEYTRMDRTLLRNTPYTMHLDVVGNRATFSLDGEVLVSYEFDEMLKDGKVGIVTDDGMFAVDNFVVGDHAPLGGPSKLGYLEDFYYPDEVYTFTYSEEATVSYVNNGLFDRTKLQIDSTEGNGVGFAIQETHSPLANVFDVITEVQAVSGTDRWIDGFVIFDYQSETDFKYAGMFAGQNTWVVGHYQGDWSNRLLEVDWSLEGRAITTDIDYLLHVSVDGSAVTLHVDGELIGTANFSASVHAGQVGLAVANGVTLFDNFSLFNEIQRGRAADFPYVRNLDSFVDQRLRAFRYNDLMIEVNDPAERLAAVVLPLDEPLPETFVIKSEGLIGYPVPITLQNSFIIFDYKSPSDYKYAGADYGAKLWSVGHHLNGNDHAVSTAPMTDTQYYQLASSTQKFELHVDGDQVMFKWDRAFEISGNFDASVNQGQVGIATIMNRYHYRNQTMSQTLSNMPFALLESESTPAGTDLVFADSQIQDEILT</sequence>
<proteinExistence type="predicted"/>
<dbReference type="KEGG" id="plon:Pla110_10040"/>
<dbReference type="Gene3D" id="2.60.120.560">
    <property type="entry name" value="Exo-inulinase, domain 1"/>
    <property type="match status" value="4"/>
</dbReference>
<evidence type="ECO:0000256" key="1">
    <source>
        <dbReference type="ARBA" id="ARBA00022729"/>
    </source>
</evidence>
<reference evidence="2 3" key="1">
    <citation type="submission" date="2019-02" db="EMBL/GenBank/DDBJ databases">
        <title>Deep-cultivation of Planctomycetes and their phenomic and genomic characterization uncovers novel biology.</title>
        <authorList>
            <person name="Wiegand S."/>
            <person name="Jogler M."/>
            <person name="Boedeker C."/>
            <person name="Pinto D."/>
            <person name="Vollmers J."/>
            <person name="Rivas-Marin E."/>
            <person name="Kohn T."/>
            <person name="Peeters S.H."/>
            <person name="Heuer A."/>
            <person name="Rast P."/>
            <person name="Oberbeckmann S."/>
            <person name="Bunk B."/>
            <person name="Jeske O."/>
            <person name="Meyerdierks A."/>
            <person name="Storesund J.E."/>
            <person name="Kallscheuer N."/>
            <person name="Luecker S."/>
            <person name="Lage O.M."/>
            <person name="Pohl T."/>
            <person name="Merkel B.J."/>
            <person name="Hornburger P."/>
            <person name="Mueller R.-W."/>
            <person name="Bruemmer F."/>
            <person name="Labrenz M."/>
            <person name="Spormann A.M."/>
            <person name="Op den Camp H."/>
            <person name="Overmann J."/>
            <person name="Amann R."/>
            <person name="Jetten M.S.M."/>
            <person name="Mascher T."/>
            <person name="Medema M.H."/>
            <person name="Devos D.P."/>
            <person name="Kaster A.-K."/>
            <person name="Ovreas L."/>
            <person name="Rohde M."/>
            <person name="Galperin M.Y."/>
            <person name="Jogler C."/>
        </authorList>
    </citation>
    <scope>NUCLEOTIDE SEQUENCE [LARGE SCALE GENOMIC DNA]</scope>
    <source>
        <strain evidence="2 3">Pla110</strain>
    </source>
</reference>
<dbReference type="InterPro" id="IPR013517">
    <property type="entry name" value="FG-GAP"/>
</dbReference>